<reference evidence="2" key="1">
    <citation type="submission" date="2017-08" db="EMBL/GenBank/DDBJ databases">
        <authorList>
            <person name="Polle J.E."/>
            <person name="Barry K."/>
            <person name="Cushman J."/>
            <person name="Schmutz J."/>
            <person name="Tran D."/>
            <person name="Hathwaick L.T."/>
            <person name="Yim W.C."/>
            <person name="Jenkins J."/>
            <person name="Mckie-Krisberg Z.M."/>
            <person name="Prochnik S."/>
            <person name="Lindquist E."/>
            <person name="Dockter R.B."/>
            <person name="Adam C."/>
            <person name="Molina H."/>
            <person name="Bunkerborg J."/>
            <person name="Jin E."/>
            <person name="Buchheim M."/>
            <person name="Magnuson J."/>
        </authorList>
    </citation>
    <scope>NUCLEOTIDE SEQUENCE</scope>
    <source>
        <strain evidence="2">CCAP 19/18</strain>
    </source>
</reference>
<feature type="compositionally biased region" description="Low complexity" evidence="1">
    <location>
        <begin position="348"/>
        <end position="369"/>
    </location>
</feature>
<feature type="compositionally biased region" description="Basic and acidic residues" evidence="1">
    <location>
        <begin position="412"/>
        <end position="424"/>
    </location>
</feature>
<feature type="region of interest" description="Disordered" evidence="1">
    <location>
        <begin position="388"/>
        <end position="475"/>
    </location>
</feature>
<comment type="caution">
    <text evidence="2">The sequence shown here is derived from an EMBL/GenBank/DDBJ whole genome shotgun (WGS) entry which is preliminary data.</text>
</comment>
<evidence type="ECO:0000313" key="3">
    <source>
        <dbReference type="Proteomes" id="UP000815325"/>
    </source>
</evidence>
<evidence type="ECO:0000256" key="1">
    <source>
        <dbReference type="SAM" id="MobiDB-lite"/>
    </source>
</evidence>
<feature type="region of interest" description="Disordered" evidence="1">
    <location>
        <begin position="341"/>
        <end position="374"/>
    </location>
</feature>
<feature type="compositionally biased region" description="Basic and acidic residues" evidence="1">
    <location>
        <begin position="466"/>
        <end position="475"/>
    </location>
</feature>
<feature type="region of interest" description="Disordered" evidence="1">
    <location>
        <begin position="69"/>
        <end position="209"/>
    </location>
</feature>
<feature type="compositionally biased region" description="Low complexity" evidence="1">
    <location>
        <begin position="425"/>
        <end position="434"/>
    </location>
</feature>
<feature type="compositionally biased region" description="Low complexity" evidence="1">
    <location>
        <begin position="108"/>
        <end position="117"/>
    </location>
</feature>
<organism evidence="2 3">
    <name type="scientific">Dunaliella salina</name>
    <name type="common">Green alga</name>
    <name type="synonym">Protococcus salinus</name>
    <dbReference type="NCBI Taxonomy" id="3046"/>
    <lineage>
        <taxon>Eukaryota</taxon>
        <taxon>Viridiplantae</taxon>
        <taxon>Chlorophyta</taxon>
        <taxon>core chlorophytes</taxon>
        <taxon>Chlorophyceae</taxon>
        <taxon>CS clade</taxon>
        <taxon>Chlamydomonadales</taxon>
        <taxon>Dunaliellaceae</taxon>
        <taxon>Dunaliella</taxon>
    </lineage>
</organism>
<evidence type="ECO:0008006" key="4">
    <source>
        <dbReference type="Google" id="ProtNLM"/>
    </source>
</evidence>
<name>A0ABQ7GBZ8_DUNSA</name>
<feature type="compositionally biased region" description="Polar residues" evidence="1">
    <location>
        <begin position="182"/>
        <end position="196"/>
    </location>
</feature>
<accession>A0ABQ7GBZ8</accession>
<dbReference type="EMBL" id="MU069895">
    <property type="protein sequence ID" value="KAF5832136.1"/>
    <property type="molecule type" value="Genomic_DNA"/>
</dbReference>
<dbReference type="Proteomes" id="UP000815325">
    <property type="component" value="Unassembled WGS sequence"/>
</dbReference>
<feature type="compositionally biased region" description="Polar residues" evidence="1">
    <location>
        <begin position="441"/>
        <end position="453"/>
    </location>
</feature>
<proteinExistence type="predicted"/>
<keyword evidence="3" id="KW-1185">Reference proteome</keyword>
<feature type="compositionally biased region" description="Low complexity" evidence="1">
    <location>
        <begin position="149"/>
        <end position="161"/>
    </location>
</feature>
<evidence type="ECO:0000313" key="2">
    <source>
        <dbReference type="EMBL" id="KAF5832136.1"/>
    </source>
</evidence>
<gene>
    <name evidence="2" type="ORF">DUNSADRAFT_12118</name>
</gene>
<sequence length="475" mass="51279">MATPTGQRSCEASSPEQGSINWIAYDLAMQTHGPLFRLQPPCAKVWPWVQPTWPSALFTWGQAPPRVAGLSAPLPGPGTERPVTQPAAQGVKRGVCHLNHQAPRNSDDSSSGSSNGSEEGIDWCTKKRHATIPSTGGQGSGISRGAHHQQQQQTKQEAQQEQGERKEQQQQQQQQQEHSFKQKPTAQTAKASSSKTRACAGCGKTDGGSRCGGCRVVQHQQQEEQQGQQQQQQELPQLLPVATPTGQRSCEASSPEQGSINWIAYDLAMQTHGPLFRLQPPCAKVWPWVQPTWPSALFTWGQAPPRVAGLSTPLPGPGMELPVTQPAAQGVKRGVCHLNHQASRNSDDSSSSSSNGSSSGSSNGSSSGSEEGMDWCTKKRRGNVARAIIPSTGGQGSGINRGAHHQQQQQTKQEEQQEQGEQKEQQQQQQQQQEHYFKQKPTAQTAKASSSRTRACAGCGKPDGGPVHKEVCKQF</sequence>
<protein>
    <recommendedName>
        <fullName evidence="4">Encoded protein</fullName>
    </recommendedName>
</protein>